<organism evidence="5">
    <name type="scientific">bioreactor metagenome</name>
    <dbReference type="NCBI Taxonomy" id="1076179"/>
    <lineage>
        <taxon>unclassified sequences</taxon>
        <taxon>metagenomes</taxon>
        <taxon>ecological metagenomes</taxon>
    </lineage>
</organism>
<dbReference type="GO" id="GO:0006654">
    <property type="term" value="P:phosphatidic acid biosynthetic process"/>
    <property type="evidence" value="ECO:0007669"/>
    <property type="project" value="TreeGrafter"/>
</dbReference>
<dbReference type="EMBL" id="VSSQ01000057">
    <property type="protein sequence ID" value="MPL71205.1"/>
    <property type="molecule type" value="Genomic_DNA"/>
</dbReference>
<keyword evidence="3" id="KW-0472">Membrane</keyword>
<evidence type="ECO:0000256" key="3">
    <source>
        <dbReference type="SAM" id="Phobius"/>
    </source>
</evidence>
<keyword evidence="1" id="KW-0808">Transferase</keyword>
<accession>A0A644TW96</accession>
<dbReference type="AlphaFoldDB" id="A0A644TW96"/>
<keyword evidence="2" id="KW-0012">Acyltransferase</keyword>
<evidence type="ECO:0000256" key="2">
    <source>
        <dbReference type="ARBA" id="ARBA00023315"/>
    </source>
</evidence>
<gene>
    <name evidence="5" type="ORF">SDC9_16978</name>
</gene>
<evidence type="ECO:0000313" key="5">
    <source>
        <dbReference type="EMBL" id="MPL71205.1"/>
    </source>
</evidence>
<dbReference type="PANTHER" id="PTHR10434:SF40">
    <property type="entry name" value="1-ACYL-SN-GLYCEROL-3-PHOSPHATE ACYLTRANSFERASE"/>
    <property type="match status" value="1"/>
</dbReference>
<dbReference type="InterPro" id="IPR002123">
    <property type="entry name" value="Plipid/glycerol_acylTrfase"/>
</dbReference>
<feature type="transmembrane region" description="Helical" evidence="3">
    <location>
        <begin position="21"/>
        <end position="46"/>
    </location>
</feature>
<comment type="caution">
    <text evidence="5">The sequence shown here is derived from an EMBL/GenBank/DDBJ whole genome shotgun (WGS) entry which is preliminary data.</text>
</comment>
<dbReference type="SMART" id="SM00563">
    <property type="entry name" value="PlsC"/>
    <property type="match status" value="1"/>
</dbReference>
<dbReference type="Pfam" id="PF01553">
    <property type="entry name" value="Acyltransferase"/>
    <property type="match status" value="1"/>
</dbReference>
<feature type="domain" description="Phospholipid/glycerol acyltransferase" evidence="4">
    <location>
        <begin position="85"/>
        <end position="201"/>
    </location>
</feature>
<reference evidence="5" key="1">
    <citation type="submission" date="2019-08" db="EMBL/GenBank/DDBJ databases">
        <authorList>
            <person name="Kucharzyk K."/>
            <person name="Murdoch R.W."/>
            <person name="Higgins S."/>
            <person name="Loffler F."/>
        </authorList>
    </citation>
    <scope>NUCLEOTIDE SEQUENCE</scope>
</reference>
<keyword evidence="3" id="KW-1133">Transmembrane helix</keyword>
<dbReference type="GO" id="GO:0003841">
    <property type="term" value="F:1-acylglycerol-3-phosphate O-acyltransferase activity"/>
    <property type="evidence" value="ECO:0007669"/>
    <property type="project" value="TreeGrafter"/>
</dbReference>
<name>A0A644TW96_9ZZZZ</name>
<dbReference type="CDD" id="cd07989">
    <property type="entry name" value="LPLAT_AGPAT-like"/>
    <property type="match status" value="1"/>
</dbReference>
<proteinExistence type="predicted"/>
<sequence length="262" mass="29015">MAAADTMRPGKVTWFTYVRSVFFYLHIALMTLVLGLWGVIFQVPWYGRSGVHRVASVWCRSLLWAAKVDLGLSYEIRGQPPVGDCIIGAKHQSFFDILIIARHAPERAFIMKKQILRVPIMGWFAWKAGCIPIDRSKGSEAMKVMLSEVTARQQGEGLGQLIVYPEGTRVKPGEKRRYKPGIGALYETTGLPVVPVATNVGLFWSKRGFPIRSGRGVVEYLPAIAPGMALHPLMERIEAEVEGTSEALMAEAGFVAKDAGRR</sequence>
<evidence type="ECO:0000256" key="1">
    <source>
        <dbReference type="ARBA" id="ARBA00022679"/>
    </source>
</evidence>
<keyword evidence="3" id="KW-0812">Transmembrane</keyword>
<protein>
    <recommendedName>
        <fullName evidence="4">Phospholipid/glycerol acyltransferase domain-containing protein</fullName>
    </recommendedName>
</protein>
<dbReference type="SUPFAM" id="SSF69593">
    <property type="entry name" value="Glycerol-3-phosphate (1)-acyltransferase"/>
    <property type="match status" value="1"/>
</dbReference>
<evidence type="ECO:0000259" key="4">
    <source>
        <dbReference type="SMART" id="SM00563"/>
    </source>
</evidence>
<dbReference type="PANTHER" id="PTHR10434">
    <property type="entry name" value="1-ACYL-SN-GLYCEROL-3-PHOSPHATE ACYLTRANSFERASE"/>
    <property type="match status" value="1"/>
</dbReference>